<evidence type="ECO:0000256" key="1">
    <source>
        <dbReference type="SAM" id="MobiDB-lite"/>
    </source>
</evidence>
<organism evidence="2 3">
    <name type="scientific">Ornatilinea apprima</name>
    <dbReference type="NCBI Taxonomy" id="1134406"/>
    <lineage>
        <taxon>Bacteria</taxon>
        <taxon>Bacillati</taxon>
        <taxon>Chloroflexota</taxon>
        <taxon>Anaerolineae</taxon>
        <taxon>Anaerolineales</taxon>
        <taxon>Anaerolineaceae</taxon>
        <taxon>Ornatilinea</taxon>
    </lineage>
</organism>
<accession>A0A0N8GN35</accession>
<comment type="caution">
    <text evidence="2">The sequence shown here is derived from an EMBL/GenBank/DDBJ whole genome shotgun (WGS) entry which is preliminary data.</text>
</comment>
<sequence length="321" mass="34695">MPSFWRMMILLVLAAGLALIAWLLFNPNRTNALGATELPVSLHSGLVANYSADLREYVVPAVRMELVEEALADAAAQEEQVSEVLQNLETPVPTVTPRRIDPTATPREEDDDDDQQEQKPAPPTAAPPAATATSQSQPTQAAPSSTSVPPTQVVNATPTSIKPTATQAVPTSIIIAPSATKPAPTATSQWSWPYWTPIWTPRWWPTSTPVPPTAVPSRVPTQAPTQAPTQPPAPTSPPPAPTSAPVQPTSAPVEPTPENTRRPRWWPTRSSYFAPFDVPDERMASQATLPVAVTGTQTPPNSLWSNLESFWQRVVDWLTPD</sequence>
<dbReference type="PRINTS" id="PR01217">
    <property type="entry name" value="PRICHEXTENSN"/>
</dbReference>
<feature type="region of interest" description="Disordered" evidence="1">
    <location>
        <begin position="84"/>
        <end position="160"/>
    </location>
</feature>
<dbReference type="EMBL" id="LGCL01000024">
    <property type="protein sequence ID" value="KPL76994.1"/>
    <property type="molecule type" value="Genomic_DNA"/>
</dbReference>
<evidence type="ECO:0000313" key="3">
    <source>
        <dbReference type="Proteomes" id="UP000050417"/>
    </source>
</evidence>
<feature type="compositionally biased region" description="Low complexity" evidence="1">
    <location>
        <begin position="243"/>
        <end position="252"/>
    </location>
</feature>
<keyword evidence="3" id="KW-1185">Reference proteome</keyword>
<name>A0A0N8GN35_9CHLR</name>
<evidence type="ECO:0000313" key="2">
    <source>
        <dbReference type="EMBL" id="KPL76994.1"/>
    </source>
</evidence>
<feature type="compositionally biased region" description="Low complexity" evidence="1">
    <location>
        <begin position="127"/>
        <end position="147"/>
    </location>
</feature>
<feature type="compositionally biased region" description="Pro residues" evidence="1">
    <location>
        <begin position="229"/>
        <end position="242"/>
    </location>
</feature>
<dbReference type="AlphaFoldDB" id="A0A0N8GN35"/>
<dbReference type="Proteomes" id="UP000050417">
    <property type="component" value="Unassembled WGS sequence"/>
</dbReference>
<feature type="compositionally biased region" description="Polar residues" evidence="1">
    <location>
        <begin position="148"/>
        <end position="160"/>
    </location>
</feature>
<protein>
    <submittedName>
        <fullName evidence="2">Uncharacterized protein</fullName>
    </submittedName>
</protein>
<dbReference type="STRING" id="1134406.ADN00_10490"/>
<feature type="compositionally biased region" description="Low complexity" evidence="1">
    <location>
        <begin position="215"/>
        <end position="228"/>
    </location>
</feature>
<reference evidence="2 3" key="1">
    <citation type="submission" date="2015-07" db="EMBL/GenBank/DDBJ databases">
        <title>Genome sequence of Ornatilinea apprima DSM 23815.</title>
        <authorList>
            <person name="Hemp J."/>
            <person name="Ward L.M."/>
            <person name="Pace L.A."/>
            <person name="Fischer W.W."/>
        </authorList>
    </citation>
    <scope>NUCLEOTIDE SEQUENCE [LARGE SCALE GENOMIC DNA]</scope>
    <source>
        <strain evidence="2 3">P3M-1</strain>
    </source>
</reference>
<feature type="region of interest" description="Disordered" evidence="1">
    <location>
        <begin position="209"/>
        <end position="266"/>
    </location>
</feature>
<dbReference type="PATRIC" id="fig|1134406.4.peg.2569"/>
<proteinExistence type="predicted"/>
<gene>
    <name evidence="2" type="ORF">ADN00_10490</name>
</gene>